<dbReference type="EMBL" id="CADEHS020000188">
    <property type="protein sequence ID" value="CAG9950575.1"/>
    <property type="molecule type" value="Genomic_DNA"/>
</dbReference>
<comment type="caution">
    <text evidence="1">The sequence shown here is derived from an EMBL/GenBank/DDBJ whole genome shotgun (WGS) entry which is preliminary data.</text>
</comment>
<name>A0ACA9UB72_BIOOC</name>
<evidence type="ECO:0000313" key="1">
    <source>
        <dbReference type="EMBL" id="CAG9950575.1"/>
    </source>
</evidence>
<proteinExistence type="predicted"/>
<reference evidence="1" key="1">
    <citation type="submission" date="2020-04" db="EMBL/GenBank/DDBJ databases">
        <authorList>
            <person name="Broberg M."/>
        </authorList>
    </citation>
    <scope>NUCLEOTIDE SEQUENCE</scope>
</reference>
<reference evidence="1" key="2">
    <citation type="submission" date="2021-10" db="EMBL/GenBank/DDBJ databases">
        <authorList>
            <person name="Piombo E."/>
        </authorList>
    </citation>
    <scope>NUCLEOTIDE SEQUENCE</scope>
</reference>
<protein>
    <submittedName>
        <fullName evidence="1">Uncharacterized protein</fullName>
    </submittedName>
</protein>
<keyword evidence="2" id="KW-1185">Reference proteome</keyword>
<sequence>MSAQQWREAVLPKVAGSWNLHQQLPQDLDFFLLFSSITGVVGSQSQPNYTAGNTFQDALALLRQSQGLAGVSVDLAAMDSVGFLADQRDVLDQIVNIKHTMAMVEGELLAILDEQCRSTSSSSSSNSRPAQVITGLKLPSHLTATGGQEAAWMGQPMFQALYQVPDLSISSETALHSHENNADHGVTLDRLRTISDANSTWEDKMVAVKEVLLHQIARFLSLSPTDMDSARPLHGHAILG</sequence>
<gene>
    <name evidence="1" type="ORF">CRV2_00016836</name>
</gene>
<organism evidence="1 2">
    <name type="scientific">Clonostachys rosea f. rosea IK726</name>
    <dbReference type="NCBI Taxonomy" id="1349383"/>
    <lineage>
        <taxon>Eukaryota</taxon>
        <taxon>Fungi</taxon>
        <taxon>Dikarya</taxon>
        <taxon>Ascomycota</taxon>
        <taxon>Pezizomycotina</taxon>
        <taxon>Sordariomycetes</taxon>
        <taxon>Hypocreomycetidae</taxon>
        <taxon>Hypocreales</taxon>
        <taxon>Bionectriaceae</taxon>
        <taxon>Clonostachys</taxon>
    </lineage>
</organism>
<dbReference type="Proteomes" id="UP000836387">
    <property type="component" value="Unassembled WGS sequence"/>
</dbReference>
<evidence type="ECO:0000313" key="2">
    <source>
        <dbReference type="Proteomes" id="UP000836387"/>
    </source>
</evidence>
<accession>A0ACA9UB72</accession>